<sequence>MTGIGGVSLILFALFGALQAQAQQQTTASSTGTATASSSVTTTTSPSSSATSGSPTAAPGVPTATSGATTAAPAETTTTVSTRKPWPKPNCGNPSLNNGLRNIFLHYHNILRGSLARGQTETSYGWGIAPPAALMYRMKYDCNAESYAQQAVNTCRRTEMPAYALGGHKQNLFIFNSPQVTQQQAALYAIKQWWSQLARFGMRSNMMFYQSEYHRGARNVLNWAKMAWWNTRYVGCAVKNCGSFYAVSCMYYPGGANVNQYVYQVGAVCSGCPRGQCDGQALCRWG</sequence>
<dbReference type="CDD" id="cd05380">
    <property type="entry name" value="CAP_euk"/>
    <property type="match status" value="1"/>
</dbReference>
<feature type="chain" id="PRO_5001486265" description="SCP domain-containing protein" evidence="2">
    <location>
        <begin position="23"/>
        <end position="286"/>
    </location>
</feature>
<keyword evidence="5" id="KW-1185">Reference proteome</keyword>
<accession>A0A016SC33</accession>
<feature type="region of interest" description="Disordered" evidence="1">
    <location>
        <begin position="29"/>
        <end position="93"/>
    </location>
</feature>
<dbReference type="Gene3D" id="3.40.33.10">
    <property type="entry name" value="CAP"/>
    <property type="match status" value="1"/>
</dbReference>
<feature type="compositionally biased region" description="Low complexity" evidence="1">
    <location>
        <begin position="29"/>
        <end position="82"/>
    </location>
</feature>
<keyword evidence="2" id="KW-0732">Signal</keyword>
<feature type="domain" description="SCP" evidence="3">
    <location>
        <begin position="98"/>
        <end position="259"/>
    </location>
</feature>
<evidence type="ECO:0000313" key="5">
    <source>
        <dbReference type="Proteomes" id="UP000024635"/>
    </source>
</evidence>
<proteinExistence type="predicted"/>
<gene>
    <name evidence="4" type="primary">Acey_s0250.g141</name>
    <name evidence="4" type="synonym">ASP-s0250.g141</name>
    <name evidence="4" type="ORF">Y032_0250g141</name>
</gene>
<organism evidence="4 5">
    <name type="scientific">Ancylostoma ceylanicum</name>
    <dbReference type="NCBI Taxonomy" id="53326"/>
    <lineage>
        <taxon>Eukaryota</taxon>
        <taxon>Metazoa</taxon>
        <taxon>Ecdysozoa</taxon>
        <taxon>Nematoda</taxon>
        <taxon>Chromadorea</taxon>
        <taxon>Rhabditida</taxon>
        <taxon>Rhabditina</taxon>
        <taxon>Rhabditomorpha</taxon>
        <taxon>Strongyloidea</taxon>
        <taxon>Ancylostomatidae</taxon>
        <taxon>Ancylostomatinae</taxon>
        <taxon>Ancylostoma</taxon>
    </lineage>
</organism>
<dbReference type="InterPro" id="IPR001283">
    <property type="entry name" value="CRISP-related"/>
</dbReference>
<dbReference type="Proteomes" id="UP000024635">
    <property type="component" value="Unassembled WGS sequence"/>
</dbReference>
<name>A0A016SC33_9BILA</name>
<dbReference type="OrthoDB" id="414826at2759"/>
<evidence type="ECO:0000259" key="3">
    <source>
        <dbReference type="SMART" id="SM00198"/>
    </source>
</evidence>
<dbReference type="SUPFAM" id="SSF55797">
    <property type="entry name" value="PR-1-like"/>
    <property type="match status" value="1"/>
</dbReference>
<dbReference type="AlphaFoldDB" id="A0A016SC33"/>
<feature type="signal peptide" evidence="2">
    <location>
        <begin position="1"/>
        <end position="22"/>
    </location>
</feature>
<evidence type="ECO:0000256" key="1">
    <source>
        <dbReference type="SAM" id="MobiDB-lite"/>
    </source>
</evidence>
<reference evidence="5" key="1">
    <citation type="journal article" date="2015" name="Nat. Genet.">
        <title>The genome and transcriptome of the zoonotic hookworm Ancylostoma ceylanicum identify infection-specific gene families.</title>
        <authorList>
            <person name="Schwarz E.M."/>
            <person name="Hu Y."/>
            <person name="Antoshechkin I."/>
            <person name="Miller M.M."/>
            <person name="Sternberg P.W."/>
            <person name="Aroian R.V."/>
        </authorList>
    </citation>
    <scope>NUCLEOTIDE SEQUENCE</scope>
    <source>
        <strain evidence="5">HY135</strain>
    </source>
</reference>
<dbReference type="SMART" id="SM00198">
    <property type="entry name" value="SCP"/>
    <property type="match status" value="1"/>
</dbReference>
<protein>
    <recommendedName>
        <fullName evidence="3">SCP domain-containing protein</fullName>
    </recommendedName>
</protein>
<dbReference type="STRING" id="53326.A0A016SC33"/>
<dbReference type="Pfam" id="PF00188">
    <property type="entry name" value="CAP"/>
    <property type="match status" value="1"/>
</dbReference>
<dbReference type="InterPro" id="IPR035940">
    <property type="entry name" value="CAP_sf"/>
</dbReference>
<evidence type="ECO:0000256" key="2">
    <source>
        <dbReference type="SAM" id="SignalP"/>
    </source>
</evidence>
<dbReference type="EMBL" id="JARK01001586">
    <property type="protein sequence ID" value="EYB88233.1"/>
    <property type="molecule type" value="Genomic_DNA"/>
</dbReference>
<comment type="caution">
    <text evidence="4">The sequence shown here is derived from an EMBL/GenBank/DDBJ whole genome shotgun (WGS) entry which is preliminary data.</text>
</comment>
<dbReference type="PANTHER" id="PTHR10334">
    <property type="entry name" value="CYSTEINE-RICH SECRETORY PROTEIN-RELATED"/>
    <property type="match status" value="1"/>
</dbReference>
<evidence type="ECO:0000313" key="4">
    <source>
        <dbReference type="EMBL" id="EYB88233.1"/>
    </source>
</evidence>
<dbReference type="InterPro" id="IPR014044">
    <property type="entry name" value="CAP_dom"/>
</dbReference>